<comment type="caution">
    <text evidence="1">The sequence shown here is derived from an EMBL/GenBank/DDBJ whole genome shotgun (WGS) entry which is preliminary data.</text>
</comment>
<proteinExistence type="predicted"/>
<dbReference type="GO" id="GO:0005829">
    <property type="term" value="C:cytosol"/>
    <property type="evidence" value="ECO:0007669"/>
    <property type="project" value="TreeGrafter"/>
</dbReference>
<name>A0AAW6K9U8_MEDGN</name>
<dbReference type="GO" id="GO:0008967">
    <property type="term" value="F:phosphoglycolate phosphatase activity"/>
    <property type="evidence" value="ECO:0007669"/>
    <property type="project" value="TreeGrafter"/>
</dbReference>
<dbReference type="SFLD" id="SFLDS00003">
    <property type="entry name" value="Haloacid_Dehalogenase"/>
    <property type="match status" value="1"/>
</dbReference>
<gene>
    <name evidence="1" type="ORF">O4N78_15755</name>
</gene>
<evidence type="ECO:0000313" key="1">
    <source>
        <dbReference type="EMBL" id="MDE1204992.1"/>
    </source>
</evidence>
<dbReference type="AlphaFoldDB" id="A0AAW6K9U8"/>
<dbReference type="RefSeq" id="WP_118401352.1">
    <property type="nucleotide sequence ID" value="NZ_JAPZEG010000029.1"/>
</dbReference>
<accession>A0AAW6K9U8</accession>
<dbReference type="InterPro" id="IPR023214">
    <property type="entry name" value="HAD_sf"/>
</dbReference>
<dbReference type="SFLD" id="SFLDG01135">
    <property type="entry name" value="C1.5.6:_HAD__Beta-PGM__Phospha"/>
    <property type="match status" value="1"/>
</dbReference>
<dbReference type="Gene3D" id="1.10.150.240">
    <property type="entry name" value="Putative phosphatase, domain 2"/>
    <property type="match status" value="1"/>
</dbReference>
<dbReference type="InterPro" id="IPR023198">
    <property type="entry name" value="PGP-like_dom2"/>
</dbReference>
<dbReference type="PANTHER" id="PTHR43434:SF26">
    <property type="entry name" value="PYROPHOSPHATASE PPAX"/>
    <property type="match status" value="1"/>
</dbReference>
<dbReference type="PANTHER" id="PTHR43434">
    <property type="entry name" value="PHOSPHOGLYCOLATE PHOSPHATASE"/>
    <property type="match status" value="1"/>
</dbReference>
<sequence length="213" mass="24382">MKYKHIVFDIDGTLIDTEYAVLHSLQETIKELSGRKIPCSELRFALGITGTDALKKLEIKDTSYAIELWDKNMRNYTNTIKVFDGIIELLKNLLSLDYKMGIVTSKTREEFTHDFCPFGISHYFKTIICADDTQEHKPNAAPILKYVELSKTDHSKVLYIGDSKYDSKCAEDAGIDFALAVWGSHNKHIKADYFLERPADLLSAITSEKLYWQ</sequence>
<evidence type="ECO:0000313" key="2">
    <source>
        <dbReference type="Proteomes" id="UP001149331"/>
    </source>
</evidence>
<protein>
    <submittedName>
        <fullName evidence="1">HAD family hydrolase</fullName>
    </submittedName>
</protein>
<dbReference type="Pfam" id="PF13419">
    <property type="entry name" value="HAD_2"/>
    <property type="match status" value="1"/>
</dbReference>
<dbReference type="GO" id="GO:0006281">
    <property type="term" value="P:DNA repair"/>
    <property type="evidence" value="ECO:0007669"/>
    <property type="project" value="TreeGrafter"/>
</dbReference>
<dbReference type="SFLD" id="SFLDG01129">
    <property type="entry name" value="C1.5:_HAD__Beta-PGM__Phosphata"/>
    <property type="match status" value="1"/>
</dbReference>
<dbReference type="NCBIfam" id="TIGR01549">
    <property type="entry name" value="HAD-SF-IA-v1"/>
    <property type="match status" value="1"/>
</dbReference>
<keyword evidence="1" id="KW-0378">Hydrolase</keyword>
<dbReference type="Gene3D" id="3.40.50.1000">
    <property type="entry name" value="HAD superfamily/HAD-like"/>
    <property type="match status" value="1"/>
</dbReference>
<dbReference type="SUPFAM" id="SSF56784">
    <property type="entry name" value="HAD-like"/>
    <property type="match status" value="1"/>
</dbReference>
<dbReference type="Proteomes" id="UP001149331">
    <property type="component" value="Unassembled WGS sequence"/>
</dbReference>
<organism evidence="1 2">
    <name type="scientific">Mediterraneibacter gnavus</name>
    <name type="common">Ruminococcus gnavus</name>
    <dbReference type="NCBI Taxonomy" id="33038"/>
    <lineage>
        <taxon>Bacteria</taxon>
        <taxon>Bacillati</taxon>
        <taxon>Bacillota</taxon>
        <taxon>Clostridia</taxon>
        <taxon>Lachnospirales</taxon>
        <taxon>Lachnospiraceae</taxon>
        <taxon>Mediterraneibacter</taxon>
    </lineage>
</organism>
<dbReference type="EMBL" id="JAPZEG010000029">
    <property type="protein sequence ID" value="MDE1204992.1"/>
    <property type="molecule type" value="Genomic_DNA"/>
</dbReference>
<dbReference type="InterPro" id="IPR036412">
    <property type="entry name" value="HAD-like_sf"/>
</dbReference>
<dbReference type="InterPro" id="IPR050155">
    <property type="entry name" value="HAD-like_hydrolase_sf"/>
</dbReference>
<reference evidence="1" key="1">
    <citation type="submission" date="2022-12" db="EMBL/GenBank/DDBJ databases">
        <title>Genome of R. gnavus strain RSHDN_120.</title>
        <authorList>
            <person name="Abdugheni R."/>
        </authorList>
    </citation>
    <scope>NUCLEOTIDE SEQUENCE</scope>
    <source>
        <strain evidence="1">RSHDN_120</strain>
    </source>
</reference>
<dbReference type="InterPro" id="IPR006439">
    <property type="entry name" value="HAD-SF_hydro_IA"/>
</dbReference>
<dbReference type="InterPro" id="IPR041492">
    <property type="entry name" value="HAD_2"/>
</dbReference>